<keyword evidence="2" id="KW-1185">Reference proteome</keyword>
<comment type="caution">
    <text evidence="1">The sequence shown here is derived from an EMBL/GenBank/DDBJ whole genome shotgun (WGS) entry which is preliminary data.</text>
</comment>
<accession>W7BS36</accession>
<dbReference type="PATRIC" id="fig|1265820.5.peg.3057"/>
<dbReference type="AlphaFoldDB" id="W7BS36"/>
<dbReference type="EMBL" id="AODE01000033">
    <property type="protein sequence ID" value="EUJ26051.1"/>
    <property type="molecule type" value="Genomic_DNA"/>
</dbReference>
<dbReference type="STRING" id="1265820.PCORN_15431"/>
<protein>
    <submittedName>
        <fullName evidence="1">Uncharacterized protein</fullName>
    </submittedName>
</protein>
<organism evidence="1 2">
    <name type="scientific">Listeria cornellensis FSL F6-0969</name>
    <dbReference type="NCBI Taxonomy" id="1265820"/>
    <lineage>
        <taxon>Bacteria</taxon>
        <taxon>Bacillati</taxon>
        <taxon>Bacillota</taxon>
        <taxon>Bacilli</taxon>
        <taxon>Bacillales</taxon>
        <taxon>Listeriaceae</taxon>
        <taxon>Listeria</taxon>
    </lineage>
</organism>
<evidence type="ECO:0000313" key="2">
    <source>
        <dbReference type="Proteomes" id="UP000019254"/>
    </source>
</evidence>
<sequence length="36" mass="4082">MVNKLGVDVGHLRLPLAPLTETEIKTIETVFKNYLK</sequence>
<dbReference type="Proteomes" id="UP000019254">
    <property type="component" value="Unassembled WGS sequence"/>
</dbReference>
<evidence type="ECO:0000313" key="1">
    <source>
        <dbReference type="EMBL" id="EUJ26051.1"/>
    </source>
</evidence>
<proteinExistence type="predicted"/>
<reference evidence="1 2" key="1">
    <citation type="journal article" date="2014" name="Int. J. Syst. Evol. Microbiol.">
        <title>Listeria floridensis sp. nov., Listeria aquatica sp. nov., Listeria cornellensis sp. nov., Listeria riparia sp. nov. and Listeria grandensis sp. nov., from agricultural and natural environments.</title>
        <authorList>
            <person name="den Bakker H.C."/>
            <person name="Warchocki S."/>
            <person name="Wright E.M."/>
            <person name="Allred A.F."/>
            <person name="Ahlstrom C."/>
            <person name="Manuel C.S."/>
            <person name="Stasiewicz M.J."/>
            <person name="Burrell A."/>
            <person name="Roof S."/>
            <person name="Strawn L."/>
            <person name="Fortes E.D."/>
            <person name="Nightingale K.K."/>
            <person name="Kephart D."/>
            <person name="Wiedmann M."/>
        </authorList>
    </citation>
    <scope>NUCLEOTIDE SEQUENCE [LARGE SCALE GENOMIC DNA]</scope>
    <source>
        <strain evidence="2">FSL F6-969</strain>
    </source>
</reference>
<gene>
    <name evidence="1" type="ORF">PCORN_15431</name>
</gene>
<name>W7BS36_9LIST</name>